<feature type="compositionally biased region" description="Low complexity" evidence="1">
    <location>
        <begin position="176"/>
        <end position="195"/>
    </location>
</feature>
<name>A0A4Z2F9J1_9TELE</name>
<feature type="region of interest" description="Disordered" evidence="1">
    <location>
        <begin position="174"/>
        <end position="195"/>
    </location>
</feature>
<proteinExistence type="predicted"/>
<dbReference type="EMBL" id="SRLO01001435">
    <property type="protein sequence ID" value="TNN37837.1"/>
    <property type="molecule type" value="Genomic_DNA"/>
</dbReference>
<evidence type="ECO:0000256" key="1">
    <source>
        <dbReference type="SAM" id="MobiDB-lite"/>
    </source>
</evidence>
<feature type="region of interest" description="Disordered" evidence="1">
    <location>
        <begin position="1"/>
        <end position="72"/>
    </location>
</feature>
<protein>
    <submittedName>
        <fullName evidence="2">Uncharacterized protein</fullName>
    </submittedName>
</protein>
<gene>
    <name evidence="2" type="ORF">EYF80_051998</name>
</gene>
<keyword evidence="3" id="KW-1185">Reference proteome</keyword>
<sequence length="204" mass="22904">MLGGVYSRATESESASRNKRHSAIANQTGHRGYTEVRGRGIRGGGEEEEERERWDETYSGEVERGRRRRTRVRTEQMVLDKRDDERNDNAAYGEGCRQMAVSIRNFSKVPTHSHDLEATENEKEPCGARPRLHYRAADLRPDGMQDAGLPIGSSVGFSSRTLRLVDWKSSSDPINPVTRVLSSSPPPLRSSHTSPVRIPLSFDI</sequence>
<evidence type="ECO:0000313" key="3">
    <source>
        <dbReference type="Proteomes" id="UP000314294"/>
    </source>
</evidence>
<reference evidence="2 3" key="1">
    <citation type="submission" date="2019-03" db="EMBL/GenBank/DDBJ databases">
        <title>First draft genome of Liparis tanakae, snailfish: a comprehensive survey of snailfish specific genes.</title>
        <authorList>
            <person name="Kim W."/>
            <person name="Song I."/>
            <person name="Jeong J.-H."/>
            <person name="Kim D."/>
            <person name="Kim S."/>
            <person name="Ryu S."/>
            <person name="Song J.Y."/>
            <person name="Lee S.K."/>
        </authorList>
    </citation>
    <scope>NUCLEOTIDE SEQUENCE [LARGE SCALE GENOMIC DNA]</scope>
    <source>
        <tissue evidence="2">Muscle</tissue>
    </source>
</reference>
<dbReference type="Proteomes" id="UP000314294">
    <property type="component" value="Unassembled WGS sequence"/>
</dbReference>
<feature type="compositionally biased region" description="Basic and acidic residues" evidence="1">
    <location>
        <begin position="51"/>
        <end position="64"/>
    </location>
</feature>
<accession>A0A4Z2F9J1</accession>
<dbReference type="AlphaFoldDB" id="A0A4Z2F9J1"/>
<organism evidence="2 3">
    <name type="scientific">Liparis tanakae</name>
    <name type="common">Tanaka's snailfish</name>
    <dbReference type="NCBI Taxonomy" id="230148"/>
    <lineage>
        <taxon>Eukaryota</taxon>
        <taxon>Metazoa</taxon>
        <taxon>Chordata</taxon>
        <taxon>Craniata</taxon>
        <taxon>Vertebrata</taxon>
        <taxon>Euteleostomi</taxon>
        <taxon>Actinopterygii</taxon>
        <taxon>Neopterygii</taxon>
        <taxon>Teleostei</taxon>
        <taxon>Neoteleostei</taxon>
        <taxon>Acanthomorphata</taxon>
        <taxon>Eupercaria</taxon>
        <taxon>Perciformes</taxon>
        <taxon>Cottioidei</taxon>
        <taxon>Cottales</taxon>
        <taxon>Liparidae</taxon>
        <taxon>Liparis</taxon>
    </lineage>
</organism>
<evidence type="ECO:0000313" key="2">
    <source>
        <dbReference type="EMBL" id="TNN37837.1"/>
    </source>
</evidence>
<comment type="caution">
    <text evidence="2">The sequence shown here is derived from an EMBL/GenBank/DDBJ whole genome shotgun (WGS) entry which is preliminary data.</text>
</comment>